<evidence type="ECO:0000256" key="1">
    <source>
        <dbReference type="SAM" id="Phobius"/>
    </source>
</evidence>
<feature type="transmembrane region" description="Helical" evidence="1">
    <location>
        <begin position="245"/>
        <end position="267"/>
    </location>
</feature>
<dbReference type="RefSeq" id="XP_018067786.1">
    <property type="nucleotide sequence ID" value="XM_018213293.1"/>
</dbReference>
<dbReference type="KEGG" id="psco:LY89DRAFT_672645"/>
<gene>
    <name evidence="3" type="ORF">LY89DRAFT_672645</name>
</gene>
<reference evidence="3 4" key="1">
    <citation type="submission" date="2015-10" db="EMBL/GenBank/DDBJ databases">
        <title>Full genome of DAOMC 229536 Phialocephala scopiformis, a fungal endophyte of spruce producing the potent anti-insectan compound rugulosin.</title>
        <authorList>
            <consortium name="DOE Joint Genome Institute"/>
            <person name="Walker A.K."/>
            <person name="Frasz S.L."/>
            <person name="Seifert K.A."/>
            <person name="Miller J.D."/>
            <person name="Mondo S.J."/>
            <person name="Labutti K."/>
            <person name="Lipzen A."/>
            <person name="Dockter R."/>
            <person name="Kennedy M."/>
            <person name="Grigoriev I.V."/>
            <person name="Spatafora J.W."/>
        </authorList>
    </citation>
    <scope>NUCLEOTIDE SEQUENCE [LARGE SCALE GENOMIC DNA]</scope>
    <source>
        <strain evidence="3 4">CBS 120377</strain>
    </source>
</reference>
<name>A0A194WZR2_MOLSC</name>
<keyword evidence="1" id="KW-1133">Transmembrane helix</keyword>
<feature type="chain" id="PRO_5008267665" evidence="2">
    <location>
        <begin position="31"/>
        <end position="373"/>
    </location>
</feature>
<feature type="transmembrane region" description="Helical" evidence="1">
    <location>
        <begin position="322"/>
        <end position="340"/>
    </location>
</feature>
<feature type="signal peptide" evidence="2">
    <location>
        <begin position="1"/>
        <end position="30"/>
    </location>
</feature>
<evidence type="ECO:0000313" key="4">
    <source>
        <dbReference type="Proteomes" id="UP000070700"/>
    </source>
</evidence>
<feature type="transmembrane region" description="Helical" evidence="1">
    <location>
        <begin position="279"/>
        <end position="302"/>
    </location>
</feature>
<proteinExistence type="predicted"/>
<keyword evidence="4" id="KW-1185">Reference proteome</keyword>
<keyword evidence="2" id="KW-0732">Signal</keyword>
<organism evidence="3 4">
    <name type="scientific">Mollisia scopiformis</name>
    <name type="common">Conifer needle endophyte fungus</name>
    <name type="synonym">Phialocephala scopiformis</name>
    <dbReference type="NCBI Taxonomy" id="149040"/>
    <lineage>
        <taxon>Eukaryota</taxon>
        <taxon>Fungi</taxon>
        <taxon>Dikarya</taxon>
        <taxon>Ascomycota</taxon>
        <taxon>Pezizomycotina</taxon>
        <taxon>Leotiomycetes</taxon>
        <taxon>Helotiales</taxon>
        <taxon>Mollisiaceae</taxon>
        <taxon>Mollisia</taxon>
    </lineage>
</organism>
<dbReference type="PANTHER" id="PTHR35043">
    <property type="entry name" value="TRANSCRIPTION FACTOR DOMAIN-CONTAINING PROTEIN"/>
    <property type="match status" value="1"/>
</dbReference>
<protein>
    <submittedName>
        <fullName evidence="3">Uncharacterized protein</fullName>
    </submittedName>
</protein>
<keyword evidence="1" id="KW-0472">Membrane</keyword>
<sequence>MGFMRSAFKMVPDPTCIVFLLASFLPEVVAQNHTNITGSAAISDAERVGFEWGSAKRDTSSLHQTCILTMLSCTYHVIHLNIFGPQDTINTGYKRKLKWMLVTLCAPEIICSIALRQWQESRQTVKDMAARDRQIRDRSKTNAVAKVIALVQTGWLICQCVIRAANGLPISQLEIATVAFAACTFVASGFWFHKPLSVASWTPVHYEGALPYSWTPRSKGSLAREAAQRVKMTTRMVKRGCQKSMFFNLVFPFFCFSSIFSVIHLLAWNFNFATPREQLMWRICCLTTTLAPFMIAGSLQLASIWDPAAPGASTQKVAAPEFAALVILCYFTSLLAYFMARLDLMFQIFYCLRSMPVGIYSSSMSWINYIPHA</sequence>
<dbReference type="EMBL" id="KQ947422">
    <property type="protein sequence ID" value="KUJ13431.1"/>
    <property type="molecule type" value="Genomic_DNA"/>
</dbReference>
<evidence type="ECO:0000313" key="3">
    <source>
        <dbReference type="EMBL" id="KUJ13431.1"/>
    </source>
</evidence>
<dbReference type="InParanoid" id="A0A194WZR2"/>
<dbReference type="PANTHER" id="PTHR35043:SF7">
    <property type="entry name" value="TRANSCRIPTION FACTOR DOMAIN-CONTAINING PROTEIN"/>
    <property type="match status" value="1"/>
</dbReference>
<evidence type="ECO:0000256" key="2">
    <source>
        <dbReference type="SAM" id="SignalP"/>
    </source>
</evidence>
<accession>A0A194WZR2</accession>
<keyword evidence="1" id="KW-0812">Transmembrane</keyword>
<dbReference type="GeneID" id="28823019"/>
<dbReference type="OrthoDB" id="9451547at2759"/>
<dbReference type="AlphaFoldDB" id="A0A194WZR2"/>
<dbReference type="Proteomes" id="UP000070700">
    <property type="component" value="Unassembled WGS sequence"/>
</dbReference>